<reference evidence="1 2" key="1">
    <citation type="journal article" date="2011" name="PLoS Genet.">
        <title>Azospirillum genomes reveal transition of bacteria from aquatic to terrestrial environments.</title>
        <authorList>
            <person name="Wisniewski-Dye F."/>
            <person name="Borziak K."/>
            <person name="Khalsa-Moyers G."/>
            <person name="Alexandre G."/>
            <person name="Sukharnikov L.O."/>
            <person name="Wuichet K."/>
            <person name="Hurst G.B."/>
            <person name="McDonald W.H."/>
            <person name="Robertson J.S."/>
            <person name="Barbe V."/>
            <person name="Calteau A."/>
            <person name="Rouy Z."/>
            <person name="Mangenot S."/>
            <person name="Prigent-Combaret C."/>
            <person name="Normand P."/>
            <person name="Boyer M."/>
            <person name="Siguier P."/>
            <person name="Dessaux Y."/>
            <person name="Elmerich C."/>
            <person name="Condemine G."/>
            <person name="Krishnen G."/>
            <person name="Kennedy I."/>
            <person name="Paterson A.H."/>
            <person name="Gonzalez V."/>
            <person name="Mavingui P."/>
            <person name="Zhulin I.B."/>
        </authorList>
    </citation>
    <scope>NUCLEOTIDE SEQUENCE [LARGE SCALE GENOMIC DNA]</scope>
    <source>
        <strain evidence="1 2">Sp245</strain>
    </source>
</reference>
<keyword evidence="1" id="KW-0614">Plasmid</keyword>
<keyword evidence="2" id="KW-1185">Reference proteome</keyword>
<dbReference type="Proteomes" id="UP000007319">
    <property type="component" value="Plasmid AZOBR_p1"/>
</dbReference>
<accession>A0A9P1JUX2</accession>
<evidence type="ECO:0000313" key="1">
    <source>
        <dbReference type="EMBL" id="CCD00304.1"/>
    </source>
</evidence>
<name>A0A9P1JUX2_9PROT</name>
<protein>
    <submittedName>
        <fullName evidence="1">Uncharacterized protein</fullName>
    </submittedName>
</protein>
<gene>
    <name evidence="1" type="ORF">AZOBR_p170060</name>
</gene>
<proteinExistence type="predicted"/>
<sequence>MRKPELLILIVRMGEPFLCTLNREAQSCDPGSIP</sequence>
<organism evidence="1 2">
    <name type="scientific">Azospirillum baldaniorum</name>
    <dbReference type="NCBI Taxonomy" id="1064539"/>
    <lineage>
        <taxon>Bacteria</taxon>
        <taxon>Pseudomonadati</taxon>
        <taxon>Pseudomonadota</taxon>
        <taxon>Alphaproteobacteria</taxon>
        <taxon>Rhodospirillales</taxon>
        <taxon>Azospirillaceae</taxon>
        <taxon>Azospirillum</taxon>
    </lineage>
</organism>
<dbReference type="KEGG" id="abs:AZOBR_p170060"/>
<dbReference type="EMBL" id="HE577328">
    <property type="protein sequence ID" value="CCD00304.1"/>
    <property type="molecule type" value="Genomic_DNA"/>
</dbReference>
<evidence type="ECO:0000313" key="2">
    <source>
        <dbReference type="Proteomes" id="UP000007319"/>
    </source>
</evidence>
<geneLocation type="plasmid" evidence="1 2">
    <name>AZOBR_p1</name>
</geneLocation>
<dbReference type="AlphaFoldDB" id="A0A9P1JUX2"/>